<dbReference type="GeneID" id="10499721"/>
<sequence length="158" mass="18374">MDNLIQINNNNFINFNSNKYNTVKLTDVLKNIFQNNKGNTITEETLLSLYYIFDQSIIASLEILDKELIRKYKFLPSERSFYVIEGRKGSKHMCLIDGDYCSCPSFNFVVLLKSESVYATEIMSNVKIEEFDDSEYQNKVKEIEEASLKTPTHRKGKN</sequence>
<evidence type="ECO:0008006" key="3">
    <source>
        <dbReference type="Google" id="ProtNLM"/>
    </source>
</evidence>
<organism evidence="1 2">
    <name type="scientific">Dictyostelium purpureum</name>
    <name type="common">Slime mold</name>
    <dbReference type="NCBI Taxonomy" id="5786"/>
    <lineage>
        <taxon>Eukaryota</taxon>
        <taxon>Amoebozoa</taxon>
        <taxon>Evosea</taxon>
        <taxon>Eumycetozoa</taxon>
        <taxon>Dictyostelia</taxon>
        <taxon>Dictyosteliales</taxon>
        <taxon>Dictyosteliaceae</taxon>
        <taxon>Dictyostelium</taxon>
    </lineage>
</organism>
<dbReference type="InParanoid" id="F0ZNG4"/>
<dbReference type="AlphaFoldDB" id="F0ZNG4"/>
<evidence type="ECO:0000313" key="1">
    <source>
        <dbReference type="EMBL" id="EGC34527.1"/>
    </source>
</evidence>
<dbReference type="EMBL" id="GL871094">
    <property type="protein sequence ID" value="EGC34527.1"/>
    <property type="molecule type" value="Genomic_DNA"/>
</dbReference>
<proteinExistence type="predicted"/>
<dbReference type="PANTHER" id="PTHR28498">
    <property type="entry name" value="ZINC FINGER SWIM DOMAIN-CONTAINING PROTEIN 7"/>
    <property type="match status" value="1"/>
</dbReference>
<dbReference type="KEGG" id="dpp:DICPUDRAFT_153265"/>
<gene>
    <name evidence="1" type="ORF">DICPUDRAFT_153265</name>
</gene>
<dbReference type="PANTHER" id="PTHR28498:SF1">
    <property type="entry name" value="ZINC FINGER SWIM DOMAIN-CONTAINING PROTEIN 7"/>
    <property type="match status" value="1"/>
</dbReference>
<dbReference type="RefSeq" id="XP_003288963.1">
    <property type="nucleotide sequence ID" value="XM_003288915.1"/>
</dbReference>
<keyword evidence="2" id="KW-1185">Reference proteome</keyword>
<dbReference type="OrthoDB" id="337581at2759"/>
<dbReference type="GO" id="GO:0097196">
    <property type="term" value="C:Shu complex"/>
    <property type="evidence" value="ECO:0000318"/>
    <property type="project" value="GO_Central"/>
</dbReference>
<dbReference type="eggNOG" id="ENOG502RSRF">
    <property type="taxonomic scope" value="Eukaryota"/>
</dbReference>
<reference evidence="2" key="1">
    <citation type="journal article" date="2011" name="Genome Biol.">
        <title>Comparative genomics of the social amoebae Dictyostelium discoideum and Dictyostelium purpureum.</title>
        <authorList>
            <consortium name="US DOE Joint Genome Institute (JGI-PGF)"/>
            <person name="Sucgang R."/>
            <person name="Kuo A."/>
            <person name="Tian X."/>
            <person name="Salerno W."/>
            <person name="Parikh A."/>
            <person name="Feasley C.L."/>
            <person name="Dalin E."/>
            <person name="Tu H."/>
            <person name="Huang E."/>
            <person name="Barry K."/>
            <person name="Lindquist E."/>
            <person name="Shapiro H."/>
            <person name="Bruce D."/>
            <person name="Schmutz J."/>
            <person name="Salamov A."/>
            <person name="Fey P."/>
            <person name="Gaudet P."/>
            <person name="Anjard C."/>
            <person name="Babu M.M."/>
            <person name="Basu S."/>
            <person name="Bushmanova Y."/>
            <person name="van der Wel H."/>
            <person name="Katoh-Kurasawa M."/>
            <person name="Dinh C."/>
            <person name="Coutinho P.M."/>
            <person name="Saito T."/>
            <person name="Elias M."/>
            <person name="Schaap P."/>
            <person name="Kay R.R."/>
            <person name="Henrissat B."/>
            <person name="Eichinger L."/>
            <person name="Rivero F."/>
            <person name="Putnam N.H."/>
            <person name="West C.M."/>
            <person name="Loomis W.F."/>
            <person name="Chisholm R.L."/>
            <person name="Shaulsky G."/>
            <person name="Strassmann J.E."/>
            <person name="Queller D.C."/>
            <person name="Kuspa A."/>
            <person name="Grigoriev I.V."/>
        </authorList>
    </citation>
    <scope>NUCLEOTIDE SEQUENCE [LARGE SCALE GENOMIC DNA]</scope>
    <source>
        <strain evidence="2">QSDP1</strain>
    </source>
</reference>
<dbReference type="STRING" id="5786.F0ZNG4"/>
<dbReference type="GO" id="GO:0000724">
    <property type="term" value="P:double-strand break repair via homologous recombination"/>
    <property type="evidence" value="ECO:0000318"/>
    <property type="project" value="GO_Central"/>
</dbReference>
<dbReference type="OMA" id="MCLLDAN"/>
<protein>
    <recommendedName>
        <fullName evidence="3">SWIM-type domain-containing protein</fullName>
    </recommendedName>
</protein>
<evidence type="ECO:0000313" key="2">
    <source>
        <dbReference type="Proteomes" id="UP000001064"/>
    </source>
</evidence>
<dbReference type="VEuPathDB" id="AmoebaDB:DICPUDRAFT_153265"/>
<accession>F0ZNG4</accession>
<dbReference type="Proteomes" id="UP000001064">
    <property type="component" value="Unassembled WGS sequence"/>
</dbReference>
<name>F0ZNG4_DICPU</name>